<accession>A0A1Y1RMD7</accession>
<reference evidence="4 5" key="1">
    <citation type="submission" date="2016-05" db="EMBL/GenBank/DDBJ databases">
        <title>Draft genome sequence of a porcine commensal Rothia nasimurium.</title>
        <authorList>
            <person name="Gaiser R.A."/>
            <person name="Van Baarlen P."/>
            <person name="Wells J.M."/>
        </authorList>
    </citation>
    <scope>NUCLEOTIDE SEQUENCE [LARGE SCALE GENOMIC DNA]</scope>
    <source>
        <strain evidence="4 5">PT-32</strain>
    </source>
</reference>
<dbReference type="AlphaFoldDB" id="A0A1Y1RMD7"/>
<feature type="compositionally biased region" description="Polar residues" evidence="1">
    <location>
        <begin position="194"/>
        <end position="212"/>
    </location>
</feature>
<feature type="transmembrane region" description="Helical" evidence="2">
    <location>
        <begin position="72"/>
        <end position="94"/>
    </location>
</feature>
<feature type="region of interest" description="Disordered" evidence="1">
    <location>
        <begin position="341"/>
        <end position="360"/>
    </location>
</feature>
<dbReference type="EMBL" id="LXWF01000045">
    <property type="protein sequence ID" value="ORC15180.1"/>
    <property type="molecule type" value="Genomic_DNA"/>
</dbReference>
<dbReference type="InterPro" id="IPR025889">
    <property type="entry name" value="GSP17M-like_dom"/>
</dbReference>
<evidence type="ECO:0000313" key="5">
    <source>
        <dbReference type="Proteomes" id="UP000192359"/>
    </source>
</evidence>
<feature type="region of interest" description="Disordered" evidence="1">
    <location>
        <begin position="162"/>
        <end position="283"/>
    </location>
</feature>
<keyword evidence="2" id="KW-1133">Transmembrane helix</keyword>
<comment type="caution">
    <text evidence="4">The sequence shown here is derived from an EMBL/GenBank/DDBJ whole genome shotgun (WGS) entry which is preliminary data.</text>
</comment>
<protein>
    <recommendedName>
        <fullName evidence="3">General stress protein 17M-like domain-containing protein</fullName>
    </recommendedName>
</protein>
<feature type="domain" description="General stress protein 17M-like" evidence="3">
    <location>
        <begin position="23"/>
        <end position="93"/>
    </location>
</feature>
<feature type="compositionally biased region" description="Low complexity" evidence="1">
    <location>
        <begin position="268"/>
        <end position="278"/>
    </location>
</feature>
<evidence type="ECO:0000259" key="3">
    <source>
        <dbReference type="Pfam" id="PF11181"/>
    </source>
</evidence>
<feature type="transmembrane region" description="Helical" evidence="2">
    <location>
        <begin position="100"/>
        <end position="123"/>
    </location>
</feature>
<proteinExistence type="predicted"/>
<dbReference type="OrthoDB" id="3381462at2"/>
<dbReference type="Pfam" id="PF11181">
    <property type="entry name" value="YflT"/>
    <property type="match status" value="1"/>
</dbReference>
<organism evidence="4 5">
    <name type="scientific">Rothia nasimurium</name>
    <dbReference type="NCBI Taxonomy" id="85336"/>
    <lineage>
        <taxon>Bacteria</taxon>
        <taxon>Bacillati</taxon>
        <taxon>Actinomycetota</taxon>
        <taxon>Actinomycetes</taxon>
        <taxon>Micrococcales</taxon>
        <taxon>Micrococcaceae</taxon>
        <taxon>Rothia</taxon>
    </lineage>
</organism>
<keyword evidence="2" id="KW-0812">Transmembrane</keyword>
<evidence type="ECO:0000256" key="2">
    <source>
        <dbReference type="SAM" id="Phobius"/>
    </source>
</evidence>
<name>A0A1Y1RMD7_9MICC</name>
<dbReference type="Proteomes" id="UP000192359">
    <property type="component" value="Unassembled WGS sequence"/>
</dbReference>
<gene>
    <name evidence="4" type="ORF">A7979_08250</name>
</gene>
<sequence length="360" mass="38682">MDQLKAPPALAMADANHLPPGELVATFTDRSEVNKAIEFLASQKFPVHSLYVVGHEVQQVDYVTGQATYPRAALAGVFQGLSLGALVALFNAVITQTSIMANFLSIVPLAIAFCIIYSIFVASRAKGRGIRTRTQLMPSRFDLMAIPATAQAARHLLRVTVHPSGPQSGVHGSGAHPFENNRPTSSPYIHPGMSQANPQGYSAQQPQAGQSEQKGQPGGQAGTPQGAPQWFDPNAPASQRPVAPEPFLPGFNPADQKQEPGTQPQEPAAPVFTPPAATNRDGSRAAGKFGLRVESAEEFEQMIRKTPEPPATHERVDAIRSEQGEQRYGLRVETQEEFEATIRRAPEDEAQNESGDKPAS</sequence>
<keyword evidence="2" id="KW-0472">Membrane</keyword>
<evidence type="ECO:0000313" key="4">
    <source>
        <dbReference type="EMBL" id="ORC15180.1"/>
    </source>
</evidence>
<evidence type="ECO:0000256" key="1">
    <source>
        <dbReference type="SAM" id="MobiDB-lite"/>
    </source>
</evidence>
<keyword evidence="5" id="KW-1185">Reference proteome</keyword>
<dbReference type="RefSeq" id="WP_083093839.1">
    <property type="nucleotide sequence ID" value="NZ_LXWF01000045.1"/>
</dbReference>